<dbReference type="AlphaFoldDB" id="A0A851GLK4"/>
<comment type="caution">
    <text evidence="2">The sequence shown here is derived from an EMBL/GenBank/DDBJ whole genome shotgun (WGS) entry which is preliminary data.</text>
</comment>
<evidence type="ECO:0000313" key="2">
    <source>
        <dbReference type="EMBL" id="NWK55024.1"/>
    </source>
</evidence>
<gene>
    <name evidence="2" type="ORF">HW115_05350</name>
</gene>
<sequence length="138" mass="15085">MKVQYGMACLLSLILLSACGVKRDLKGAGRGAEVQHVDVLEAAKLIDPSKEITVIDVRTPDEFVSGAIEGARNLDVQSASFKQQVEALDREKPYLIYCRSGNRSSRALTVFQEAGFTHLYHLEGGIKAWNKAGLPLKP</sequence>
<evidence type="ECO:0000259" key="1">
    <source>
        <dbReference type="PROSITE" id="PS50206"/>
    </source>
</evidence>
<dbReference type="SUPFAM" id="SSF52821">
    <property type="entry name" value="Rhodanese/Cell cycle control phosphatase"/>
    <property type="match status" value="1"/>
</dbReference>
<dbReference type="RefSeq" id="WP_178931567.1">
    <property type="nucleotide sequence ID" value="NZ_JACBAZ010000002.1"/>
</dbReference>
<dbReference type="Proteomes" id="UP000557872">
    <property type="component" value="Unassembled WGS sequence"/>
</dbReference>
<proteinExistence type="predicted"/>
<evidence type="ECO:0000313" key="3">
    <source>
        <dbReference type="Proteomes" id="UP000557872"/>
    </source>
</evidence>
<organism evidence="2 3">
    <name type="scientific">Oceaniferula marina</name>
    <dbReference type="NCBI Taxonomy" id="2748318"/>
    <lineage>
        <taxon>Bacteria</taxon>
        <taxon>Pseudomonadati</taxon>
        <taxon>Verrucomicrobiota</taxon>
        <taxon>Verrucomicrobiia</taxon>
        <taxon>Verrucomicrobiales</taxon>
        <taxon>Verrucomicrobiaceae</taxon>
        <taxon>Oceaniferula</taxon>
    </lineage>
</organism>
<dbReference type="InterPro" id="IPR036873">
    <property type="entry name" value="Rhodanese-like_dom_sf"/>
</dbReference>
<name>A0A851GLK4_9BACT</name>
<dbReference type="CDD" id="cd00158">
    <property type="entry name" value="RHOD"/>
    <property type="match status" value="1"/>
</dbReference>
<dbReference type="Pfam" id="PF00581">
    <property type="entry name" value="Rhodanese"/>
    <property type="match status" value="1"/>
</dbReference>
<dbReference type="PROSITE" id="PS50206">
    <property type="entry name" value="RHODANESE_3"/>
    <property type="match status" value="1"/>
</dbReference>
<feature type="domain" description="Rhodanese" evidence="1">
    <location>
        <begin position="48"/>
        <end position="138"/>
    </location>
</feature>
<reference evidence="2 3" key="1">
    <citation type="submission" date="2020-07" db="EMBL/GenBank/DDBJ databases">
        <title>Roseicoccus Jingziensis gen. nov., sp. nov., isolated from coastal seawater.</title>
        <authorList>
            <person name="Feng X."/>
        </authorList>
    </citation>
    <scope>NUCLEOTIDE SEQUENCE [LARGE SCALE GENOMIC DNA]</scope>
    <source>
        <strain evidence="2 3">N1E253</strain>
    </source>
</reference>
<accession>A0A851GLK4</accession>
<dbReference type="Gene3D" id="3.40.250.10">
    <property type="entry name" value="Rhodanese-like domain"/>
    <property type="match status" value="1"/>
</dbReference>
<protein>
    <submittedName>
        <fullName evidence="2">Rhodanese-like domain-containing protein</fullName>
    </submittedName>
</protein>
<dbReference type="PANTHER" id="PTHR43031">
    <property type="entry name" value="FAD-DEPENDENT OXIDOREDUCTASE"/>
    <property type="match status" value="1"/>
</dbReference>
<dbReference type="InterPro" id="IPR050229">
    <property type="entry name" value="GlpE_sulfurtransferase"/>
</dbReference>
<dbReference type="InterPro" id="IPR001763">
    <property type="entry name" value="Rhodanese-like_dom"/>
</dbReference>
<dbReference type="EMBL" id="JACBAZ010000002">
    <property type="protein sequence ID" value="NWK55024.1"/>
    <property type="molecule type" value="Genomic_DNA"/>
</dbReference>
<dbReference type="PANTHER" id="PTHR43031:SF1">
    <property type="entry name" value="PYRIDINE NUCLEOTIDE-DISULPHIDE OXIDOREDUCTASE"/>
    <property type="match status" value="1"/>
</dbReference>
<dbReference type="SMART" id="SM00450">
    <property type="entry name" value="RHOD"/>
    <property type="match status" value="1"/>
</dbReference>
<dbReference type="PROSITE" id="PS51257">
    <property type="entry name" value="PROKAR_LIPOPROTEIN"/>
    <property type="match status" value="1"/>
</dbReference>
<keyword evidence="3" id="KW-1185">Reference proteome</keyword>